<feature type="region of interest" description="Disordered" evidence="1">
    <location>
        <begin position="470"/>
        <end position="508"/>
    </location>
</feature>
<dbReference type="GeneID" id="107944116"/>
<organism evidence="2 3">
    <name type="scientific">Gossypium hirsutum</name>
    <name type="common">Upland cotton</name>
    <name type="synonym">Gossypium mexicanum</name>
    <dbReference type="NCBI Taxonomy" id="3635"/>
    <lineage>
        <taxon>Eukaryota</taxon>
        <taxon>Viridiplantae</taxon>
        <taxon>Streptophyta</taxon>
        <taxon>Embryophyta</taxon>
        <taxon>Tracheophyta</taxon>
        <taxon>Spermatophyta</taxon>
        <taxon>Magnoliopsida</taxon>
        <taxon>eudicotyledons</taxon>
        <taxon>Gunneridae</taxon>
        <taxon>Pentapetalae</taxon>
        <taxon>rosids</taxon>
        <taxon>malvids</taxon>
        <taxon>Malvales</taxon>
        <taxon>Malvaceae</taxon>
        <taxon>Malvoideae</taxon>
        <taxon>Gossypium</taxon>
    </lineage>
</organism>
<protein>
    <submittedName>
        <fullName evidence="3">Uncharacterized protein</fullName>
    </submittedName>
</protein>
<feature type="compositionally biased region" description="Polar residues" evidence="1">
    <location>
        <begin position="85"/>
        <end position="94"/>
    </location>
</feature>
<name>A0ABM3A3Q9_GOSHI</name>
<evidence type="ECO:0000313" key="2">
    <source>
        <dbReference type="Proteomes" id="UP000818029"/>
    </source>
</evidence>
<dbReference type="PANTHER" id="PTHR46548">
    <property type="entry name" value="BAH AND TFIIS DOMAIN-CONTAINING PROTEIN-RELATED"/>
    <property type="match status" value="1"/>
</dbReference>
<evidence type="ECO:0000313" key="3">
    <source>
        <dbReference type="RefSeq" id="XP_040948793.1"/>
    </source>
</evidence>
<feature type="region of interest" description="Disordered" evidence="1">
    <location>
        <begin position="236"/>
        <end position="258"/>
    </location>
</feature>
<feature type="compositionally biased region" description="Polar residues" evidence="1">
    <location>
        <begin position="101"/>
        <end position="115"/>
    </location>
</feature>
<feature type="compositionally biased region" description="Polar residues" evidence="1">
    <location>
        <begin position="492"/>
        <end position="508"/>
    </location>
</feature>
<feature type="compositionally biased region" description="Basic and acidic residues" evidence="1">
    <location>
        <begin position="116"/>
        <end position="130"/>
    </location>
</feature>
<feature type="region of interest" description="Disordered" evidence="1">
    <location>
        <begin position="273"/>
        <end position="300"/>
    </location>
</feature>
<dbReference type="PANTHER" id="PTHR46548:SF1">
    <property type="entry name" value="BAH AND TFIIS DOMAIN-CONTAINING PROTEIN-RELATED"/>
    <property type="match status" value="1"/>
</dbReference>
<accession>A0ABM3A3Q9</accession>
<keyword evidence="2" id="KW-1185">Reference proteome</keyword>
<gene>
    <name evidence="3" type="primary">LOC107944116</name>
</gene>
<evidence type="ECO:0000256" key="1">
    <source>
        <dbReference type="SAM" id="MobiDB-lite"/>
    </source>
</evidence>
<sequence>MSGDVSANCVHVSAITYVTTNRVHHYRPSEVAVKSSLTQFSATKTGFVKLVQGGTATKSASAMPVPMKASTLPASARRKARNATIVGTSDPQTTTRDEKINSSSESHNNTLSCSSDHAKMGEIPVKEDARSSAAGSGTVTKISGSSSRHRKFINGLPGPLGVQRETGRCNNSSLHRNSAPGKVPQSSLTCEKAVDAPIAEGNGNKFIVKIPNRGRGPAQSVSGGFLEDQLVTNSRASSPVLSEKQEQFKQNMKGKSGTYQENVMTNVNNESWQSNDVKDLLTGSDEGESSPAAVPDEEYRRTGEDLKKITEVTKVASSSSGNEIKSRQMQRASLKSINTLIDSFVKYTKANACMPVADGAGMNLLACVAAGEIPKSDVASAIDSPQRNAPVVEHSSMGNDTTQEPSVGYEVVQDRNFSVECVYDEHLKQSVVAEHLEKKAGAIDDDGRKKWLKDLHCTLHAMEVDVESKTDVTEGMDRGSHTPEKSPAIVGHSTNGTDKKASPTSSNDMMETCNVVKAEKDVEADVRSQVSDKEKRKPDWEMVPAQKVEHMEENLEGSECPEPHCGLSPCEASILIETEQPIWLGVEERTSTTADTPATCADAKVKLATCTFPFILSELFY</sequence>
<reference evidence="3" key="2">
    <citation type="submission" date="2025-08" db="UniProtKB">
        <authorList>
            <consortium name="RefSeq"/>
        </authorList>
    </citation>
    <scope>IDENTIFICATION</scope>
</reference>
<feature type="region of interest" description="Disordered" evidence="1">
    <location>
        <begin position="71"/>
        <end position="159"/>
    </location>
</feature>
<dbReference type="Proteomes" id="UP000818029">
    <property type="component" value="Chromosome D05"/>
</dbReference>
<dbReference type="RefSeq" id="XP_040948793.1">
    <property type="nucleotide sequence ID" value="XM_041092859.1"/>
</dbReference>
<feature type="compositionally biased region" description="Polar residues" evidence="1">
    <location>
        <begin position="133"/>
        <end position="146"/>
    </location>
</feature>
<feature type="compositionally biased region" description="Basic and acidic residues" evidence="1">
    <location>
        <begin position="470"/>
        <end position="484"/>
    </location>
</feature>
<reference evidence="2" key="1">
    <citation type="journal article" date="2020" name="Nat. Genet.">
        <title>Genomic diversifications of five Gossypium allopolyploid species and their impact on cotton improvement.</title>
        <authorList>
            <person name="Chen Z.J."/>
            <person name="Sreedasyam A."/>
            <person name="Ando A."/>
            <person name="Song Q."/>
            <person name="De Santiago L.M."/>
            <person name="Hulse-Kemp A.M."/>
            <person name="Ding M."/>
            <person name="Ye W."/>
            <person name="Kirkbride R.C."/>
            <person name="Jenkins J."/>
            <person name="Plott C."/>
            <person name="Lovell J."/>
            <person name="Lin Y.M."/>
            <person name="Vaughn R."/>
            <person name="Liu B."/>
            <person name="Simpson S."/>
            <person name="Scheffler B.E."/>
            <person name="Wen L."/>
            <person name="Saski C.A."/>
            <person name="Grover C.E."/>
            <person name="Hu G."/>
            <person name="Conover J.L."/>
            <person name="Carlson J.W."/>
            <person name="Shu S."/>
            <person name="Boston L.B."/>
            <person name="Williams M."/>
            <person name="Peterson D.G."/>
            <person name="McGee K."/>
            <person name="Jones D.C."/>
            <person name="Wendel J.F."/>
            <person name="Stelly D.M."/>
            <person name="Grimwood J."/>
            <person name="Schmutz J."/>
        </authorList>
    </citation>
    <scope>NUCLEOTIDE SEQUENCE [LARGE SCALE GENOMIC DNA]</scope>
    <source>
        <strain evidence="2">cv. TM-1</strain>
    </source>
</reference>
<proteinExistence type="predicted"/>